<dbReference type="EMBL" id="JBHRYH010000021">
    <property type="protein sequence ID" value="MFC3626428.1"/>
    <property type="molecule type" value="Genomic_DNA"/>
</dbReference>
<dbReference type="InterPro" id="IPR026350">
    <property type="entry name" value="GxxExxY"/>
</dbReference>
<comment type="caution">
    <text evidence="1">The sequence shown here is derived from an EMBL/GenBank/DDBJ whole genome shotgun (WGS) entry which is preliminary data.</text>
</comment>
<dbReference type="NCBIfam" id="TIGR04256">
    <property type="entry name" value="GxxExxY"/>
    <property type="match status" value="1"/>
</dbReference>
<sequence length="139" mass="16077">MLEQELCYRIQGCVFEVYRELGHGFLEKVYEKALLLELERKGLAAMAQCPLAVSYKGTMVGEYFADLIVEDRVLLELKAQDKLTDAHKAQVLNYLKATGIRVGLLVNFAYPKAEIVRLVRRVHFVFFCGFRGQRKRFKQ</sequence>
<organism evidence="1 2">
    <name type="scientific">Vogesella amnigena</name>
    <dbReference type="NCBI Taxonomy" id="1507449"/>
    <lineage>
        <taxon>Bacteria</taxon>
        <taxon>Pseudomonadati</taxon>
        <taxon>Pseudomonadota</taxon>
        <taxon>Betaproteobacteria</taxon>
        <taxon>Neisseriales</taxon>
        <taxon>Chromobacteriaceae</taxon>
        <taxon>Vogesella</taxon>
    </lineage>
</organism>
<keyword evidence="2" id="KW-1185">Reference proteome</keyword>
<gene>
    <name evidence="1" type="ORF">ACFOKJ_09840</name>
</gene>
<protein>
    <submittedName>
        <fullName evidence="1">GxxExxY protein</fullName>
    </submittedName>
</protein>
<evidence type="ECO:0000313" key="1">
    <source>
        <dbReference type="EMBL" id="MFC3626428.1"/>
    </source>
</evidence>
<dbReference type="RefSeq" id="WP_390279108.1">
    <property type="nucleotide sequence ID" value="NZ_JBHRYH010000021.1"/>
</dbReference>
<proteinExistence type="predicted"/>
<dbReference type="Proteomes" id="UP001595636">
    <property type="component" value="Unassembled WGS sequence"/>
</dbReference>
<evidence type="ECO:0000313" key="2">
    <source>
        <dbReference type="Proteomes" id="UP001595636"/>
    </source>
</evidence>
<name>A0ABV7TUH6_9NEIS</name>
<dbReference type="Pfam" id="PF13366">
    <property type="entry name" value="PDDEXK_3"/>
    <property type="match status" value="1"/>
</dbReference>
<accession>A0ABV7TUH6</accession>
<reference evidence="2" key="1">
    <citation type="journal article" date="2019" name="Int. J. Syst. Evol. Microbiol.">
        <title>The Global Catalogue of Microorganisms (GCM) 10K type strain sequencing project: providing services to taxonomists for standard genome sequencing and annotation.</title>
        <authorList>
            <consortium name="The Broad Institute Genomics Platform"/>
            <consortium name="The Broad Institute Genome Sequencing Center for Infectious Disease"/>
            <person name="Wu L."/>
            <person name="Ma J."/>
        </authorList>
    </citation>
    <scope>NUCLEOTIDE SEQUENCE [LARGE SCALE GENOMIC DNA]</scope>
    <source>
        <strain evidence="2">KCTC 42195</strain>
    </source>
</reference>